<dbReference type="Proteomes" id="UP000225559">
    <property type="component" value="Segment"/>
</dbReference>
<dbReference type="InterPro" id="IPR020295">
    <property type="entry name" value="DUF2737"/>
</dbReference>
<organism evidence="1 2">
    <name type="scientific">Salmonella phage 25</name>
    <dbReference type="NCBI Taxonomy" id="1654886"/>
    <lineage>
        <taxon>Viruses</taxon>
        <taxon>Duplodnaviria</taxon>
        <taxon>Heunggongvirae</taxon>
        <taxon>Uroviricota</taxon>
        <taxon>Caudoviricetes</taxon>
        <taxon>Lederbergvirus</taxon>
        <taxon>Salmonella phage P22</taxon>
    </lineage>
</organism>
<dbReference type="Pfam" id="PF10930">
    <property type="entry name" value="DUF2737"/>
    <property type="match status" value="1"/>
</dbReference>
<proteinExistence type="predicted"/>
<reference evidence="1 2" key="1">
    <citation type="journal article" date="2016" name="Virus Genes">
        <title>Genomic characterization of Salmonella bacteriophages isolated from India.</title>
        <authorList>
            <person name="Karpe Y.A."/>
            <person name="Kanade G.D."/>
            <person name="Pingale K.D."/>
            <person name="Arankalle V.A."/>
            <person name="Banerjee K."/>
        </authorList>
    </citation>
    <scope>NUCLEOTIDE SEQUENCE [LARGE SCALE GENOMIC DNA]</scope>
</reference>
<dbReference type="EMBL" id="KR296687">
    <property type="protein sequence ID" value="AKJ74288.1"/>
    <property type="molecule type" value="Genomic_DNA"/>
</dbReference>
<evidence type="ECO:0000313" key="2">
    <source>
        <dbReference type="Proteomes" id="UP000225559"/>
    </source>
</evidence>
<name>A0A0N7CAQ8_BPP22</name>
<dbReference type="SMR" id="A0A0N7CAQ8"/>
<evidence type="ECO:0008006" key="3">
    <source>
        <dbReference type="Google" id="ProtNLM"/>
    </source>
</evidence>
<accession>A0A0N7CAQ8</accession>
<sequence>MRGLAYNPDILPAELIIRHKIKPMPTREELLQRNSFPSINENKYLNAILRKDKCNR</sequence>
<protein>
    <recommendedName>
        <fullName evidence="3">DUF2737 family protein</fullName>
    </recommendedName>
</protein>
<evidence type="ECO:0000313" key="1">
    <source>
        <dbReference type="EMBL" id="AKJ74288.1"/>
    </source>
</evidence>
<gene>
    <name evidence="1" type="ORF">SP25_56</name>
</gene>